<accession>A0A1N6EGB7</accession>
<dbReference type="STRING" id="59733.SAMN05421769_0324"/>
<name>A0A1N6EGB7_9FLAO</name>
<evidence type="ECO:0000313" key="2">
    <source>
        <dbReference type="EMBL" id="SIN82074.1"/>
    </source>
</evidence>
<evidence type="ECO:0000256" key="1">
    <source>
        <dbReference type="SAM" id="Coils"/>
    </source>
</evidence>
<dbReference type="RefSeq" id="WP_074228251.1">
    <property type="nucleotide sequence ID" value="NZ_FSRQ01000001.1"/>
</dbReference>
<dbReference type="EMBL" id="FSRQ01000001">
    <property type="protein sequence ID" value="SIN82074.1"/>
    <property type="molecule type" value="Genomic_DNA"/>
</dbReference>
<protein>
    <submittedName>
        <fullName evidence="2">Uncharacterized protein</fullName>
    </submittedName>
</protein>
<gene>
    <name evidence="2" type="ORF">SAMN05421769_0324</name>
</gene>
<proteinExistence type="predicted"/>
<feature type="coiled-coil region" evidence="1">
    <location>
        <begin position="86"/>
        <end position="124"/>
    </location>
</feature>
<reference evidence="3" key="1">
    <citation type="submission" date="2016-12" db="EMBL/GenBank/DDBJ databases">
        <authorList>
            <person name="Varghese N."/>
            <person name="Submissions S."/>
        </authorList>
    </citation>
    <scope>NUCLEOTIDE SEQUENCE [LARGE SCALE GENOMIC DNA]</scope>
    <source>
        <strain evidence="3">DSM 16779</strain>
    </source>
</reference>
<organism evidence="2 3">
    <name type="scientific">Chryseobacterium scophthalmum</name>
    <dbReference type="NCBI Taxonomy" id="59733"/>
    <lineage>
        <taxon>Bacteria</taxon>
        <taxon>Pseudomonadati</taxon>
        <taxon>Bacteroidota</taxon>
        <taxon>Flavobacteriia</taxon>
        <taxon>Flavobacteriales</taxon>
        <taxon>Weeksellaceae</taxon>
        <taxon>Chryseobacterium group</taxon>
        <taxon>Chryseobacterium</taxon>
    </lineage>
</organism>
<dbReference type="OrthoDB" id="1256212at2"/>
<dbReference type="AlphaFoldDB" id="A0A1N6EGB7"/>
<sequence>MEQIKELQELNVFLKTTLESLSTKITGELVQILNGTAIKMLSGYDKNDIATFNFEYRNEWLSIVFFGSNSRGVTITEDISLLFHEINEYTAKLQNVMDEVDEMEEDFEGDTEEWEDMMEEYREEQSSIYDDWFINCWKEAQNLTQNVTPTYWSDEVDLGLELQIFEIVEINKNQSNIRYYSH</sequence>
<dbReference type="Proteomes" id="UP000184782">
    <property type="component" value="Unassembled WGS sequence"/>
</dbReference>
<keyword evidence="1" id="KW-0175">Coiled coil</keyword>
<evidence type="ECO:0000313" key="3">
    <source>
        <dbReference type="Proteomes" id="UP000184782"/>
    </source>
</evidence>
<keyword evidence="3" id="KW-1185">Reference proteome</keyword>